<dbReference type="RefSeq" id="WP_390218501.1">
    <property type="nucleotide sequence ID" value="NZ_JBHTAG010000001.1"/>
</dbReference>
<dbReference type="EMBL" id="JBHTAG010000001">
    <property type="protein sequence ID" value="MFC7095837.1"/>
    <property type="molecule type" value="Genomic_DNA"/>
</dbReference>
<gene>
    <name evidence="2" type="ORF">ACFQKD_00835</name>
</gene>
<proteinExistence type="predicted"/>
<feature type="transmembrane region" description="Helical" evidence="1">
    <location>
        <begin position="126"/>
        <end position="146"/>
    </location>
</feature>
<evidence type="ECO:0000313" key="3">
    <source>
        <dbReference type="Proteomes" id="UP001596388"/>
    </source>
</evidence>
<organism evidence="2 3">
    <name type="scientific">Halobaculum marinum</name>
    <dbReference type="NCBI Taxonomy" id="3031996"/>
    <lineage>
        <taxon>Archaea</taxon>
        <taxon>Methanobacteriati</taxon>
        <taxon>Methanobacteriota</taxon>
        <taxon>Stenosarchaea group</taxon>
        <taxon>Halobacteria</taxon>
        <taxon>Halobacteriales</taxon>
        <taxon>Haloferacaceae</taxon>
        <taxon>Halobaculum</taxon>
    </lineage>
</organism>
<feature type="transmembrane region" description="Helical" evidence="1">
    <location>
        <begin position="441"/>
        <end position="460"/>
    </location>
</feature>
<evidence type="ECO:0000256" key="1">
    <source>
        <dbReference type="SAM" id="Phobius"/>
    </source>
</evidence>
<keyword evidence="1" id="KW-0812">Transmembrane</keyword>
<keyword evidence="3" id="KW-1185">Reference proteome</keyword>
<feature type="transmembrane region" description="Helical" evidence="1">
    <location>
        <begin position="351"/>
        <end position="369"/>
    </location>
</feature>
<reference evidence="2 3" key="1">
    <citation type="journal article" date="2019" name="Int. J. Syst. Evol. Microbiol.">
        <title>The Global Catalogue of Microorganisms (GCM) 10K type strain sequencing project: providing services to taxonomists for standard genome sequencing and annotation.</title>
        <authorList>
            <consortium name="The Broad Institute Genomics Platform"/>
            <consortium name="The Broad Institute Genome Sequencing Center for Infectious Disease"/>
            <person name="Wu L."/>
            <person name="Ma J."/>
        </authorList>
    </citation>
    <scope>NUCLEOTIDE SEQUENCE [LARGE SCALE GENOMIC DNA]</scope>
    <source>
        <strain evidence="2 3">DT55</strain>
    </source>
</reference>
<comment type="caution">
    <text evidence="2">The sequence shown here is derived from an EMBL/GenBank/DDBJ whole genome shotgun (WGS) entry which is preliminary data.</text>
</comment>
<feature type="transmembrane region" description="Helical" evidence="1">
    <location>
        <begin position="152"/>
        <end position="171"/>
    </location>
</feature>
<keyword evidence="1" id="KW-1133">Transmembrane helix</keyword>
<feature type="transmembrane region" description="Helical" evidence="1">
    <location>
        <begin position="60"/>
        <end position="81"/>
    </location>
</feature>
<feature type="transmembrane region" description="Helical" evidence="1">
    <location>
        <begin position="506"/>
        <end position="522"/>
    </location>
</feature>
<sequence length="717" mass="75571">MGGVIALLSLYWVCLLVSGFLPAAVVPLALLTVPLVTLVPGGLLTILLDLTPRSVSGFAVYAVSLGVATVTVLVVATSVMFPLVGIERPLSPVVFGSVLTVTIAALTAGVYRRGTTVPRLRRPRPFPMAVALVALPSVAALAAGIMNRTGSAVGMYVLVASIVAVVLLTPTEYVPRSLYPLTVFSVGTATLLHRNLLTSYVLGADVQGLVATAERVAAAGVWSPEVSGVAVPAVTAVPAAVAALSGLGVHTTFKLFNVFAFAFVPLGVYLLGRDVFDETVGLYGALLLVFYHYTFAVTPGKQLISQLFVVGLLLTLRANDRGVVDDARTVIAVALPATGLIFAHYGTTYAIGTALLAASVVVTMANVRIDGYERRLDIAVPALLLLAATAWYWAADADTLAVLVSIPAVAVDQTTALLFAQSTAEGSGASYVASQTGPIEMLNVLLYVVVTVLLVVGVAARGLVSVNLLRRGEAPADLDYTALAVPLVALLAASYLLSLNLWADRVYQLVLVVLAPFVPYGYRVLDRGAERIGDRWRSPTWGFLATLLAALIVVNSGAAFALTGSASTSTFNPHANDRVFDGQDRAGVSWIGVHANITDVDPERSSDESRVSVDDPGNVQVFTDSVSAQLFRSMLPAEYTTVDVVVFKSEWRPVFDRDSIRDGYVYLRRPAVKEAAETGELPPTSISRRNARSITVSENVVYSNGVVEVVQTGNATG</sequence>
<dbReference type="InterPro" id="IPR018701">
    <property type="entry name" value="DUF2206_membrane"/>
</dbReference>
<feature type="transmembrane region" description="Helical" evidence="1">
    <location>
        <begin position="542"/>
        <end position="562"/>
    </location>
</feature>
<feature type="transmembrane region" description="Helical" evidence="1">
    <location>
        <begin position="255"/>
        <end position="272"/>
    </location>
</feature>
<protein>
    <submittedName>
        <fullName evidence="2">DUF2206 domain-containing protein</fullName>
    </submittedName>
</protein>
<feature type="transmembrane region" description="Helical" evidence="1">
    <location>
        <begin position="376"/>
        <end position="394"/>
    </location>
</feature>
<feature type="transmembrane region" description="Helical" evidence="1">
    <location>
        <begin position="29"/>
        <end position="48"/>
    </location>
</feature>
<evidence type="ECO:0000313" key="2">
    <source>
        <dbReference type="EMBL" id="MFC7095837.1"/>
    </source>
</evidence>
<dbReference type="AlphaFoldDB" id="A0ABD5WQP9"/>
<keyword evidence="1" id="KW-0472">Membrane</keyword>
<feature type="transmembrane region" description="Helical" evidence="1">
    <location>
        <begin position="400"/>
        <end position="420"/>
    </location>
</feature>
<dbReference type="Proteomes" id="UP001596388">
    <property type="component" value="Unassembled WGS sequence"/>
</dbReference>
<name>A0ABD5WQP9_9EURY</name>
<feature type="transmembrane region" description="Helical" evidence="1">
    <location>
        <begin position="480"/>
        <end position="499"/>
    </location>
</feature>
<dbReference type="Pfam" id="PF09971">
    <property type="entry name" value="DUF2206"/>
    <property type="match status" value="1"/>
</dbReference>
<feature type="transmembrane region" description="Helical" evidence="1">
    <location>
        <begin position="93"/>
        <end position="114"/>
    </location>
</feature>
<accession>A0ABD5WQP9</accession>